<organism evidence="1">
    <name type="scientific">Candidatus Iainarchaeum sp</name>
    <dbReference type="NCBI Taxonomy" id="3101447"/>
    <lineage>
        <taxon>Archaea</taxon>
        <taxon>Candidatus Iainarchaeota</taxon>
        <taxon>Candidatus Iainarchaeia</taxon>
        <taxon>Candidatus Iainarchaeales</taxon>
        <taxon>Candidatus Iainarchaeaceae</taxon>
        <taxon>Candidatus Iainarchaeum</taxon>
    </lineage>
</organism>
<proteinExistence type="predicted"/>
<sequence>MPLKRYDFPAKKKRNAISLFRGPKTKVESAVRKMSRSAKFMRVPTDLESAALFRNGKKYVGFFHQQHREEIEERHEAGHLLIDAIRHRWGITQTNSESHDRHFEELLLRELKFGGFNPAMLTHHPPAYPPAIDHSIHYFMNSFPGLLVQRLGSPRKVMAAIRQLVRAPPLREDIRTLLDARKQSTPAAKKAAKAVMDYLLNYSAKRAKYTKTQK</sequence>
<reference evidence="1" key="1">
    <citation type="submission" date="2020-11" db="EMBL/GenBank/DDBJ databases">
        <title>Connecting structure to function with the recovery of over 1000 high-quality activated sludge metagenome-assembled genomes encoding full-length rRNA genes using long-read sequencing.</title>
        <authorList>
            <person name="Singleton C.M."/>
            <person name="Petriglieri F."/>
            <person name="Kristensen J.M."/>
            <person name="Kirkegaard R.H."/>
            <person name="Michaelsen T.Y."/>
            <person name="Andersen M.H."/>
            <person name="Karst S.M."/>
            <person name="Dueholm M.S."/>
            <person name="Nielsen P.H."/>
            <person name="Albertsen M."/>
        </authorList>
    </citation>
    <scope>NUCLEOTIDE SEQUENCE</scope>
    <source>
        <strain evidence="1">Fred_18-Q3-R57-64_BAT3C.431</strain>
    </source>
</reference>
<dbReference type="AlphaFoldDB" id="A0A7T9DKQ6"/>
<name>A0A7T9DKQ6_9ARCH</name>
<protein>
    <submittedName>
        <fullName evidence="1">Uncharacterized protein</fullName>
    </submittedName>
</protein>
<dbReference type="EMBL" id="CP064981">
    <property type="protein sequence ID" value="QQR93045.1"/>
    <property type="molecule type" value="Genomic_DNA"/>
</dbReference>
<accession>A0A7T9DKQ6</accession>
<evidence type="ECO:0000313" key="1">
    <source>
        <dbReference type="EMBL" id="QQR93045.1"/>
    </source>
</evidence>
<gene>
    <name evidence="1" type="ORF">IPJ89_02270</name>
</gene>
<dbReference type="Proteomes" id="UP000596004">
    <property type="component" value="Chromosome"/>
</dbReference>